<reference evidence="7" key="1">
    <citation type="journal article" date="2013" name="PLoS Genet.">
        <title>The genome of Spraguea lophii and the basis of host-microsporidian interactions.</title>
        <authorList>
            <person name="Campbell S.E."/>
            <person name="Williams T.A."/>
            <person name="Yousuf A."/>
            <person name="Soanes D.M."/>
            <person name="Paszkiewicz K.H."/>
            <person name="Williams B.A.P."/>
        </authorList>
    </citation>
    <scope>NUCLEOTIDE SEQUENCE [LARGE SCALE GENOMIC DNA]</scope>
    <source>
        <strain evidence="7">42_110</strain>
    </source>
</reference>
<dbReference type="HOGENOM" id="CLU_042529_21_3_1"/>
<feature type="domain" description="Thioredoxin" evidence="5">
    <location>
        <begin position="1"/>
        <end position="158"/>
    </location>
</feature>
<dbReference type="OMA" id="KDSKQYF"/>
<dbReference type="AlphaFoldDB" id="S7XK26"/>
<dbReference type="PROSITE" id="PS51352">
    <property type="entry name" value="THIOREDOXIN_2"/>
    <property type="match status" value="1"/>
</dbReference>
<evidence type="ECO:0000259" key="5">
    <source>
        <dbReference type="PROSITE" id="PS51352"/>
    </source>
</evidence>
<dbReference type="PIRSF" id="PIRSF000239">
    <property type="entry name" value="AHPC"/>
    <property type="match status" value="1"/>
</dbReference>
<evidence type="ECO:0000256" key="2">
    <source>
        <dbReference type="ARBA" id="ARBA00023002"/>
    </source>
</evidence>
<dbReference type="CDD" id="cd03015">
    <property type="entry name" value="PRX_Typ2cys"/>
    <property type="match status" value="1"/>
</dbReference>
<dbReference type="PANTHER" id="PTHR10681">
    <property type="entry name" value="THIOREDOXIN PEROXIDASE"/>
    <property type="match status" value="1"/>
</dbReference>
<keyword evidence="3" id="KW-0676">Redox-active center</keyword>
<accession>S7XK26</accession>
<keyword evidence="7" id="KW-1185">Reference proteome</keyword>
<dbReference type="GO" id="GO:0033554">
    <property type="term" value="P:cellular response to stress"/>
    <property type="evidence" value="ECO:0007669"/>
    <property type="project" value="TreeGrafter"/>
</dbReference>
<protein>
    <submittedName>
        <fullName evidence="6">Peroxiredoxin</fullName>
    </submittedName>
</protein>
<dbReference type="InterPro" id="IPR013766">
    <property type="entry name" value="Thioredoxin_domain"/>
</dbReference>
<keyword evidence="2 3" id="KW-0560">Oxidoreductase</keyword>
<comment type="similarity">
    <text evidence="1">Belongs to the peroxiredoxin family. AhpC/Prx1 subfamily.</text>
</comment>
<dbReference type="InParanoid" id="S7XK26"/>
<evidence type="ECO:0000256" key="1">
    <source>
        <dbReference type="ARBA" id="ARBA00009796"/>
    </source>
</evidence>
<dbReference type="STRING" id="1358809.S7XK26"/>
<keyword evidence="3" id="KW-0049">Antioxidant</keyword>
<dbReference type="Pfam" id="PF00578">
    <property type="entry name" value="AhpC-TSA"/>
    <property type="match status" value="1"/>
</dbReference>
<dbReference type="GO" id="GO:0045454">
    <property type="term" value="P:cell redox homeostasis"/>
    <property type="evidence" value="ECO:0007669"/>
    <property type="project" value="TreeGrafter"/>
</dbReference>
<dbReference type="EMBL" id="ATCN01000269">
    <property type="protein sequence ID" value="EPR79409.1"/>
    <property type="molecule type" value="Genomic_DNA"/>
</dbReference>
<dbReference type="GO" id="GO:0042744">
    <property type="term" value="P:hydrogen peroxide catabolic process"/>
    <property type="evidence" value="ECO:0007669"/>
    <property type="project" value="TreeGrafter"/>
</dbReference>
<evidence type="ECO:0000256" key="3">
    <source>
        <dbReference type="PIRNR" id="PIRNR000239"/>
    </source>
</evidence>
<keyword evidence="3" id="KW-0575">Peroxidase</keyword>
<dbReference type="SUPFAM" id="SSF52833">
    <property type="entry name" value="Thioredoxin-like"/>
    <property type="match status" value="1"/>
</dbReference>
<dbReference type="OrthoDB" id="185659at2759"/>
<dbReference type="Gene3D" id="3.40.30.10">
    <property type="entry name" value="Glutaredoxin"/>
    <property type="match status" value="1"/>
</dbReference>
<dbReference type="Proteomes" id="UP000014978">
    <property type="component" value="Unassembled WGS sequence"/>
</dbReference>
<comment type="function">
    <text evidence="3">Thiol-specific peroxidase that catalyzes the reduction of hydrogen peroxide and organic hydroperoxides to water and alcohols, respectively.</text>
</comment>
<evidence type="ECO:0000256" key="4">
    <source>
        <dbReference type="PIRSR" id="PIRSR000239-1"/>
    </source>
</evidence>
<evidence type="ECO:0000313" key="6">
    <source>
        <dbReference type="EMBL" id="EPR79409.1"/>
    </source>
</evidence>
<evidence type="ECO:0000313" key="7">
    <source>
        <dbReference type="Proteomes" id="UP000014978"/>
    </source>
</evidence>
<dbReference type="FunCoup" id="S7XK26">
    <property type="interactions" value="152"/>
</dbReference>
<dbReference type="VEuPathDB" id="MicrosporidiaDB:SLOPH_2252"/>
<dbReference type="InterPro" id="IPR050217">
    <property type="entry name" value="Peroxiredoxin"/>
</dbReference>
<organism evidence="6 7">
    <name type="scientific">Spraguea lophii (strain 42_110)</name>
    <name type="common">Microsporidian parasite</name>
    <dbReference type="NCBI Taxonomy" id="1358809"/>
    <lineage>
        <taxon>Eukaryota</taxon>
        <taxon>Fungi</taxon>
        <taxon>Fungi incertae sedis</taxon>
        <taxon>Microsporidia</taxon>
        <taxon>Spragueidae</taxon>
        <taxon>Spraguea</taxon>
    </lineage>
</organism>
<dbReference type="GO" id="GO:0006979">
    <property type="term" value="P:response to oxidative stress"/>
    <property type="evidence" value="ECO:0007669"/>
    <property type="project" value="TreeGrafter"/>
</dbReference>
<dbReference type="InterPro" id="IPR024706">
    <property type="entry name" value="Peroxiredoxin_AhpC-typ"/>
</dbReference>
<dbReference type="GO" id="GO:0008379">
    <property type="term" value="F:thioredoxin peroxidase activity"/>
    <property type="evidence" value="ECO:0007669"/>
    <property type="project" value="TreeGrafter"/>
</dbReference>
<dbReference type="PANTHER" id="PTHR10681:SF128">
    <property type="entry name" value="THIOREDOXIN-DEPENDENT PEROXIDE REDUCTASE, MITOCHONDRIAL"/>
    <property type="match status" value="1"/>
</dbReference>
<gene>
    <name evidence="6" type="ORF">SLOPH_2252</name>
</gene>
<feature type="active site" description="Cysteine sulfenic acid (-SOH) intermediate; for peroxidase activity" evidence="4">
    <location>
        <position position="46"/>
    </location>
</feature>
<comment type="caution">
    <text evidence="6">The sequence shown here is derived from an EMBL/GenBank/DDBJ whole genome shotgun (WGS) entry which is preliminary data.</text>
</comment>
<dbReference type="InterPro" id="IPR036249">
    <property type="entry name" value="Thioredoxin-like_sf"/>
</dbReference>
<dbReference type="InterPro" id="IPR000866">
    <property type="entry name" value="AhpC/TSA"/>
</dbReference>
<proteinExistence type="inferred from homology"/>
<dbReference type="GO" id="GO:0005829">
    <property type="term" value="C:cytosol"/>
    <property type="evidence" value="ECO:0007669"/>
    <property type="project" value="TreeGrafter"/>
</dbReference>
<sequence length="172" mass="19562">MMLESKLPDMNLKAVVDDSIVDLKLSDYLGKCLVLIFYPYDFTFVCPTEINLLSDMQKEFSDINTQVLFVSCDSVYSHIGWTKVEREELGIKGCTWPMVSDYNKELSISLGLLHKEGFSMRATVIADPEGIIKHISANNHLVGRNVNELLRLVKALQHVKKHGEICMVNWNI</sequence>
<name>S7XK26_SPRLO</name>